<keyword evidence="2" id="KW-1185">Reference proteome</keyword>
<protein>
    <submittedName>
        <fullName evidence="1">Uncharacterized protein</fullName>
    </submittedName>
</protein>
<evidence type="ECO:0000313" key="1">
    <source>
        <dbReference type="EMBL" id="GKV41171.1"/>
    </source>
</evidence>
<proteinExistence type="predicted"/>
<dbReference type="EMBL" id="BPVZ01000147">
    <property type="protein sequence ID" value="GKV41171.1"/>
    <property type="molecule type" value="Genomic_DNA"/>
</dbReference>
<dbReference type="Proteomes" id="UP001054252">
    <property type="component" value="Unassembled WGS sequence"/>
</dbReference>
<gene>
    <name evidence="1" type="ORF">SLEP1_g48739</name>
</gene>
<reference evidence="1 2" key="1">
    <citation type="journal article" date="2021" name="Commun. Biol.">
        <title>The genome of Shorea leprosula (Dipterocarpaceae) highlights the ecological relevance of drought in aseasonal tropical rainforests.</title>
        <authorList>
            <person name="Ng K.K.S."/>
            <person name="Kobayashi M.J."/>
            <person name="Fawcett J.A."/>
            <person name="Hatakeyama M."/>
            <person name="Paape T."/>
            <person name="Ng C.H."/>
            <person name="Ang C.C."/>
            <person name="Tnah L.H."/>
            <person name="Lee C.T."/>
            <person name="Nishiyama T."/>
            <person name="Sese J."/>
            <person name="O'Brien M.J."/>
            <person name="Copetti D."/>
            <person name="Mohd Noor M.I."/>
            <person name="Ong R.C."/>
            <person name="Putra M."/>
            <person name="Sireger I.Z."/>
            <person name="Indrioko S."/>
            <person name="Kosugi Y."/>
            <person name="Izuno A."/>
            <person name="Isagi Y."/>
            <person name="Lee S.L."/>
            <person name="Shimizu K.K."/>
        </authorList>
    </citation>
    <scope>NUCLEOTIDE SEQUENCE [LARGE SCALE GENOMIC DNA]</scope>
    <source>
        <strain evidence="1">214</strain>
    </source>
</reference>
<name>A0AAV5LWW8_9ROSI</name>
<organism evidence="1 2">
    <name type="scientific">Rubroshorea leprosula</name>
    <dbReference type="NCBI Taxonomy" id="152421"/>
    <lineage>
        <taxon>Eukaryota</taxon>
        <taxon>Viridiplantae</taxon>
        <taxon>Streptophyta</taxon>
        <taxon>Embryophyta</taxon>
        <taxon>Tracheophyta</taxon>
        <taxon>Spermatophyta</taxon>
        <taxon>Magnoliopsida</taxon>
        <taxon>eudicotyledons</taxon>
        <taxon>Gunneridae</taxon>
        <taxon>Pentapetalae</taxon>
        <taxon>rosids</taxon>
        <taxon>malvids</taxon>
        <taxon>Malvales</taxon>
        <taxon>Dipterocarpaceae</taxon>
        <taxon>Rubroshorea</taxon>
    </lineage>
</organism>
<dbReference type="AlphaFoldDB" id="A0AAV5LWW8"/>
<accession>A0AAV5LWW8</accession>
<comment type="caution">
    <text evidence="1">The sequence shown here is derived from an EMBL/GenBank/DDBJ whole genome shotgun (WGS) entry which is preliminary data.</text>
</comment>
<evidence type="ECO:0000313" key="2">
    <source>
        <dbReference type="Proteomes" id="UP001054252"/>
    </source>
</evidence>
<sequence>MRAVHLACESKTASLSEATVDARVDRGVSCVTYDLGDCPILPALLYRDVYIQFNR</sequence>